<dbReference type="GO" id="GO:0006629">
    <property type="term" value="P:lipid metabolic process"/>
    <property type="evidence" value="ECO:0007669"/>
    <property type="project" value="InterPro"/>
</dbReference>
<protein>
    <submittedName>
        <fullName evidence="2">Lipase 3</fullName>
    </submittedName>
</protein>
<evidence type="ECO:0000313" key="2">
    <source>
        <dbReference type="EMBL" id="KDR15391.1"/>
    </source>
</evidence>
<dbReference type="Proteomes" id="UP000027135">
    <property type="component" value="Unassembled WGS sequence"/>
</dbReference>
<dbReference type="eggNOG" id="KOG2624">
    <property type="taxonomic scope" value="Eukaryota"/>
</dbReference>
<dbReference type="Pfam" id="PF04083">
    <property type="entry name" value="Abhydro_lipase"/>
    <property type="match status" value="1"/>
</dbReference>
<keyword evidence="3" id="KW-1185">Reference proteome</keyword>
<dbReference type="PANTHER" id="PTHR11005">
    <property type="entry name" value="LYSOSOMAL ACID LIPASE-RELATED"/>
    <property type="match status" value="1"/>
</dbReference>
<name>A0A067QY35_ZOONE</name>
<reference evidence="2 3" key="1">
    <citation type="journal article" date="2014" name="Nat. Commun.">
        <title>Molecular traces of alternative social organization in a termite genome.</title>
        <authorList>
            <person name="Terrapon N."/>
            <person name="Li C."/>
            <person name="Robertson H.M."/>
            <person name="Ji L."/>
            <person name="Meng X."/>
            <person name="Booth W."/>
            <person name="Chen Z."/>
            <person name="Childers C.P."/>
            <person name="Glastad K.M."/>
            <person name="Gokhale K."/>
            <person name="Gowin J."/>
            <person name="Gronenberg W."/>
            <person name="Hermansen R.A."/>
            <person name="Hu H."/>
            <person name="Hunt B.G."/>
            <person name="Huylmans A.K."/>
            <person name="Khalil S.M."/>
            <person name="Mitchell R.D."/>
            <person name="Munoz-Torres M.C."/>
            <person name="Mustard J.A."/>
            <person name="Pan H."/>
            <person name="Reese J.T."/>
            <person name="Scharf M.E."/>
            <person name="Sun F."/>
            <person name="Vogel H."/>
            <person name="Xiao J."/>
            <person name="Yang W."/>
            <person name="Yang Z."/>
            <person name="Yang Z."/>
            <person name="Zhou J."/>
            <person name="Zhu J."/>
            <person name="Brent C.S."/>
            <person name="Elsik C.G."/>
            <person name="Goodisman M.A."/>
            <person name="Liberles D.A."/>
            <person name="Roe R.M."/>
            <person name="Vargo E.L."/>
            <person name="Vilcinskas A."/>
            <person name="Wang J."/>
            <person name="Bornberg-Bauer E."/>
            <person name="Korb J."/>
            <person name="Zhang G."/>
            <person name="Liebig J."/>
        </authorList>
    </citation>
    <scope>NUCLEOTIDE SEQUENCE [LARGE SCALE GENOMIC DNA]</scope>
    <source>
        <tissue evidence="2">Whole organism</tissue>
    </source>
</reference>
<sequence>MNPTEPKLITQHGYPAETHTVTTEDGYILTMHRIPYSPKSNSTDTKRPVVFLQHGLISSSVDWVIMGPDKSLGTVNRPTGMIRQEPGEIT</sequence>
<dbReference type="EMBL" id="KK852827">
    <property type="protein sequence ID" value="KDR15391.1"/>
    <property type="molecule type" value="Genomic_DNA"/>
</dbReference>
<dbReference type="InterPro" id="IPR029058">
    <property type="entry name" value="AB_hydrolase_fold"/>
</dbReference>
<dbReference type="InParanoid" id="A0A067QY35"/>
<proteinExistence type="predicted"/>
<dbReference type="SUPFAM" id="SSF53474">
    <property type="entry name" value="alpha/beta-Hydrolases"/>
    <property type="match status" value="1"/>
</dbReference>
<accession>A0A067QY35</accession>
<evidence type="ECO:0000313" key="3">
    <source>
        <dbReference type="Proteomes" id="UP000027135"/>
    </source>
</evidence>
<evidence type="ECO:0000259" key="1">
    <source>
        <dbReference type="Pfam" id="PF04083"/>
    </source>
</evidence>
<gene>
    <name evidence="2" type="ORF">L798_08255</name>
</gene>
<organism evidence="2 3">
    <name type="scientific">Zootermopsis nevadensis</name>
    <name type="common">Dampwood termite</name>
    <dbReference type="NCBI Taxonomy" id="136037"/>
    <lineage>
        <taxon>Eukaryota</taxon>
        <taxon>Metazoa</taxon>
        <taxon>Ecdysozoa</taxon>
        <taxon>Arthropoda</taxon>
        <taxon>Hexapoda</taxon>
        <taxon>Insecta</taxon>
        <taxon>Pterygota</taxon>
        <taxon>Neoptera</taxon>
        <taxon>Polyneoptera</taxon>
        <taxon>Dictyoptera</taxon>
        <taxon>Blattodea</taxon>
        <taxon>Blattoidea</taxon>
        <taxon>Termitoidae</taxon>
        <taxon>Termopsidae</taxon>
        <taxon>Zootermopsis</taxon>
    </lineage>
</organism>
<feature type="domain" description="Partial AB-hydrolase lipase" evidence="1">
    <location>
        <begin position="7"/>
        <end position="66"/>
    </location>
</feature>
<dbReference type="InterPro" id="IPR006693">
    <property type="entry name" value="AB_hydrolase_lipase"/>
</dbReference>
<dbReference type="AlphaFoldDB" id="A0A067QY35"/>
<dbReference type="Gene3D" id="3.40.50.1820">
    <property type="entry name" value="alpha/beta hydrolase"/>
    <property type="match status" value="1"/>
</dbReference>
<dbReference type="OMA" id="TLIRIPW"/>